<dbReference type="PANTHER" id="PTHR42038">
    <property type="match status" value="1"/>
</dbReference>
<feature type="transmembrane region" description="Helical" evidence="6">
    <location>
        <begin position="149"/>
        <end position="170"/>
    </location>
</feature>
<evidence type="ECO:0000256" key="1">
    <source>
        <dbReference type="ARBA" id="ARBA00004141"/>
    </source>
</evidence>
<dbReference type="Proteomes" id="UP000799770">
    <property type="component" value="Unassembled WGS sequence"/>
</dbReference>
<name>A0A6A5Z1E5_9PLEO</name>
<evidence type="ECO:0000256" key="4">
    <source>
        <dbReference type="ARBA" id="ARBA00022989"/>
    </source>
</evidence>
<feature type="transmembrane region" description="Helical" evidence="6">
    <location>
        <begin position="60"/>
        <end position="80"/>
    </location>
</feature>
<feature type="transmembrane region" description="Helical" evidence="6">
    <location>
        <begin position="92"/>
        <end position="111"/>
    </location>
</feature>
<dbReference type="GO" id="GO:0016829">
    <property type="term" value="F:lyase activity"/>
    <property type="evidence" value="ECO:0007669"/>
    <property type="project" value="InterPro"/>
</dbReference>
<evidence type="ECO:0000313" key="7">
    <source>
        <dbReference type="EMBL" id="KAF2113255.1"/>
    </source>
</evidence>
<dbReference type="InterPro" id="IPR039020">
    <property type="entry name" value="PaxB-like"/>
</dbReference>
<dbReference type="AlphaFoldDB" id="A0A6A5Z1E5"/>
<gene>
    <name evidence="7" type="ORF">BDV96DRAFT_613707</name>
</gene>
<evidence type="ECO:0000256" key="2">
    <source>
        <dbReference type="ARBA" id="ARBA00006757"/>
    </source>
</evidence>
<dbReference type="EMBL" id="ML977328">
    <property type="protein sequence ID" value="KAF2113255.1"/>
    <property type="molecule type" value="Genomic_DNA"/>
</dbReference>
<dbReference type="OrthoDB" id="5294024at2759"/>
<comment type="similarity">
    <text evidence="2">Belongs to the paxB family.</text>
</comment>
<feature type="transmembrane region" description="Helical" evidence="6">
    <location>
        <begin position="28"/>
        <end position="48"/>
    </location>
</feature>
<keyword evidence="5 6" id="KW-0472">Membrane</keyword>
<feature type="transmembrane region" description="Helical" evidence="6">
    <location>
        <begin position="118"/>
        <end position="137"/>
    </location>
</feature>
<keyword evidence="4 6" id="KW-1133">Transmembrane helix</keyword>
<keyword evidence="8" id="KW-1185">Reference proteome</keyword>
<protein>
    <submittedName>
        <fullName evidence="7">Uncharacterized protein</fullName>
    </submittedName>
</protein>
<evidence type="ECO:0000256" key="3">
    <source>
        <dbReference type="ARBA" id="ARBA00022692"/>
    </source>
</evidence>
<organism evidence="7 8">
    <name type="scientific">Lophiotrema nucula</name>
    <dbReference type="NCBI Taxonomy" id="690887"/>
    <lineage>
        <taxon>Eukaryota</taxon>
        <taxon>Fungi</taxon>
        <taxon>Dikarya</taxon>
        <taxon>Ascomycota</taxon>
        <taxon>Pezizomycotina</taxon>
        <taxon>Dothideomycetes</taxon>
        <taxon>Pleosporomycetidae</taxon>
        <taxon>Pleosporales</taxon>
        <taxon>Lophiotremataceae</taxon>
        <taxon>Lophiotrema</taxon>
    </lineage>
</organism>
<reference evidence="7" key="1">
    <citation type="journal article" date="2020" name="Stud. Mycol.">
        <title>101 Dothideomycetes genomes: a test case for predicting lifestyles and emergence of pathogens.</title>
        <authorList>
            <person name="Haridas S."/>
            <person name="Albert R."/>
            <person name="Binder M."/>
            <person name="Bloem J."/>
            <person name="Labutti K."/>
            <person name="Salamov A."/>
            <person name="Andreopoulos B."/>
            <person name="Baker S."/>
            <person name="Barry K."/>
            <person name="Bills G."/>
            <person name="Bluhm B."/>
            <person name="Cannon C."/>
            <person name="Castanera R."/>
            <person name="Culley D."/>
            <person name="Daum C."/>
            <person name="Ezra D."/>
            <person name="Gonzalez J."/>
            <person name="Henrissat B."/>
            <person name="Kuo A."/>
            <person name="Liang C."/>
            <person name="Lipzen A."/>
            <person name="Lutzoni F."/>
            <person name="Magnuson J."/>
            <person name="Mondo S."/>
            <person name="Nolan M."/>
            <person name="Ohm R."/>
            <person name="Pangilinan J."/>
            <person name="Park H.-J."/>
            <person name="Ramirez L."/>
            <person name="Alfaro M."/>
            <person name="Sun H."/>
            <person name="Tritt A."/>
            <person name="Yoshinaga Y."/>
            <person name="Zwiers L.-H."/>
            <person name="Turgeon B."/>
            <person name="Goodwin S."/>
            <person name="Spatafora J."/>
            <person name="Crous P."/>
            <person name="Grigoriev I."/>
        </authorList>
    </citation>
    <scope>NUCLEOTIDE SEQUENCE</scope>
    <source>
        <strain evidence="7">CBS 627.86</strain>
    </source>
</reference>
<dbReference type="GO" id="GO:0016020">
    <property type="term" value="C:membrane"/>
    <property type="evidence" value="ECO:0007669"/>
    <property type="project" value="UniProtKB-SubCell"/>
</dbReference>
<sequence length="258" mass="30178">MAFEWAHRLQGHHLIAQPSDLALNPPEVYFYVQDFLIISCGIFYALCYTAYITRTYRDKTLSGTILYMPTCIAYEIYYAYTCTTTTFEKLGFSVWFMMDIAFCTVAVKCAYPPHKRRITSFLLVFGTIFGLGFYHTVSLYWPDEREQLTAYWTGTILQLPISVSAPYLLLKTGSTKGHSIEIWISRYLGVWTAFSLFIWRYVNVPENWEYVASFWSMAMIVTIIVCETVYPFVYVWVHLKEKRREERNGVKVNGKKVQ</sequence>
<accession>A0A6A5Z1E5</accession>
<evidence type="ECO:0000256" key="5">
    <source>
        <dbReference type="ARBA" id="ARBA00023136"/>
    </source>
</evidence>
<feature type="transmembrane region" description="Helical" evidence="6">
    <location>
        <begin position="214"/>
        <end position="237"/>
    </location>
</feature>
<evidence type="ECO:0000313" key="8">
    <source>
        <dbReference type="Proteomes" id="UP000799770"/>
    </source>
</evidence>
<feature type="transmembrane region" description="Helical" evidence="6">
    <location>
        <begin position="182"/>
        <end position="202"/>
    </location>
</feature>
<comment type="subcellular location">
    <subcellularLocation>
        <location evidence="1">Membrane</location>
        <topology evidence="1">Multi-pass membrane protein</topology>
    </subcellularLocation>
</comment>
<evidence type="ECO:0000256" key="6">
    <source>
        <dbReference type="SAM" id="Phobius"/>
    </source>
</evidence>
<keyword evidence="3 6" id="KW-0812">Transmembrane</keyword>
<dbReference type="PANTHER" id="PTHR42038:SF4">
    <property type="entry name" value="INTEGRAL MEMBRANE PROTEIN"/>
    <property type="match status" value="1"/>
</dbReference>
<dbReference type="Pfam" id="PF25129">
    <property type="entry name" value="Pyr4-TMTC"/>
    <property type="match status" value="1"/>
</dbReference>
<proteinExistence type="inferred from homology"/>